<accession>A0ABR2CM37</accession>
<dbReference type="Proteomes" id="UP001472677">
    <property type="component" value="Unassembled WGS sequence"/>
</dbReference>
<evidence type="ECO:0000313" key="1">
    <source>
        <dbReference type="EMBL" id="KAK8520535.1"/>
    </source>
</evidence>
<organism evidence="1 2">
    <name type="scientific">Hibiscus sabdariffa</name>
    <name type="common">roselle</name>
    <dbReference type="NCBI Taxonomy" id="183260"/>
    <lineage>
        <taxon>Eukaryota</taxon>
        <taxon>Viridiplantae</taxon>
        <taxon>Streptophyta</taxon>
        <taxon>Embryophyta</taxon>
        <taxon>Tracheophyta</taxon>
        <taxon>Spermatophyta</taxon>
        <taxon>Magnoliopsida</taxon>
        <taxon>eudicotyledons</taxon>
        <taxon>Gunneridae</taxon>
        <taxon>Pentapetalae</taxon>
        <taxon>rosids</taxon>
        <taxon>malvids</taxon>
        <taxon>Malvales</taxon>
        <taxon>Malvaceae</taxon>
        <taxon>Malvoideae</taxon>
        <taxon>Hibiscus</taxon>
    </lineage>
</organism>
<gene>
    <name evidence="1" type="ORF">V6N12_004470</name>
</gene>
<reference evidence="1 2" key="1">
    <citation type="journal article" date="2024" name="G3 (Bethesda)">
        <title>Genome assembly of Hibiscus sabdariffa L. provides insights into metabolisms of medicinal natural products.</title>
        <authorList>
            <person name="Kim T."/>
        </authorList>
    </citation>
    <scope>NUCLEOTIDE SEQUENCE [LARGE SCALE GENOMIC DNA]</scope>
    <source>
        <strain evidence="1">TK-2024</strain>
        <tissue evidence="1">Old leaves</tissue>
    </source>
</reference>
<proteinExistence type="predicted"/>
<comment type="caution">
    <text evidence="1">The sequence shown here is derived from an EMBL/GenBank/DDBJ whole genome shotgun (WGS) entry which is preliminary data.</text>
</comment>
<sequence length="86" mass="9966">MQRNKLMSVCSTVAEINSEPPHLQMHHGITSKLFLHFSKAALVVFVVSLVQVDHKRNILNVDISPLSWWVTVDINHRSKNNEHRER</sequence>
<dbReference type="EMBL" id="JBBPBM010000049">
    <property type="protein sequence ID" value="KAK8520535.1"/>
    <property type="molecule type" value="Genomic_DNA"/>
</dbReference>
<keyword evidence="2" id="KW-1185">Reference proteome</keyword>
<name>A0ABR2CM37_9ROSI</name>
<protein>
    <submittedName>
        <fullName evidence="1">Uncharacterized protein</fullName>
    </submittedName>
</protein>
<evidence type="ECO:0000313" key="2">
    <source>
        <dbReference type="Proteomes" id="UP001472677"/>
    </source>
</evidence>